<dbReference type="AlphaFoldDB" id="A0A210R1M0"/>
<gene>
    <name evidence="1" type="ORF">KP79_PYT18617</name>
</gene>
<accession>A0A210R1M0</accession>
<dbReference type="EMBL" id="NEDP02000890">
    <property type="protein sequence ID" value="OWF54771.1"/>
    <property type="molecule type" value="Genomic_DNA"/>
</dbReference>
<comment type="caution">
    <text evidence="1">The sequence shown here is derived from an EMBL/GenBank/DDBJ whole genome shotgun (WGS) entry which is preliminary data.</text>
</comment>
<reference evidence="1 2" key="1">
    <citation type="journal article" date="2017" name="Nat. Ecol. Evol.">
        <title>Scallop genome provides insights into evolution of bilaterian karyotype and development.</title>
        <authorList>
            <person name="Wang S."/>
            <person name="Zhang J."/>
            <person name="Jiao W."/>
            <person name="Li J."/>
            <person name="Xun X."/>
            <person name="Sun Y."/>
            <person name="Guo X."/>
            <person name="Huan P."/>
            <person name="Dong B."/>
            <person name="Zhang L."/>
            <person name="Hu X."/>
            <person name="Sun X."/>
            <person name="Wang J."/>
            <person name="Zhao C."/>
            <person name="Wang Y."/>
            <person name="Wang D."/>
            <person name="Huang X."/>
            <person name="Wang R."/>
            <person name="Lv J."/>
            <person name="Li Y."/>
            <person name="Zhang Z."/>
            <person name="Liu B."/>
            <person name="Lu W."/>
            <person name="Hui Y."/>
            <person name="Liang J."/>
            <person name="Zhou Z."/>
            <person name="Hou R."/>
            <person name="Li X."/>
            <person name="Liu Y."/>
            <person name="Li H."/>
            <person name="Ning X."/>
            <person name="Lin Y."/>
            <person name="Zhao L."/>
            <person name="Xing Q."/>
            <person name="Dou J."/>
            <person name="Li Y."/>
            <person name="Mao J."/>
            <person name="Guo H."/>
            <person name="Dou H."/>
            <person name="Li T."/>
            <person name="Mu C."/>
            <person name="Jiang W."/>
            <person name="Fu Q."/>
            <person name="Fu X."/>
            <person name="Miao Y."/>
            <person name="Liu J."/>
            <person name="Yu Q."/>
            <person name="Li R."/>
            <person name="Liao H."/>
            <person name="Li X."/>
            <person name="Kong Y."/>
            <person name="Jiang Z."/>
            <person name="Chourrout D."/>
            <person name="Li R."/>
            <person name="Bao Z."/>
        </authorList>
    </citation>
    <scope>NUCLEOTIDE SEQUENCE [LARGE SCALE GENOMIC DNA]</scope>
    <source>
        <strain evidence="1 2">PY_sf001</strain>
    </source>
</reference>
<keyword evidence="2" id="KW-1185">Reference proteome</keyword>
<evidence type="ECO:0000313" key="2">
    <source>
        <dbReference type="Proteomes" id="UP000242188"/>
    </source>
</evidence>
<evidence type="ECO:0008006" key="3">
    <source>
        <dbReference type="Google" id="ProtNLM"/>
    </source>
</evidence>
<proteinExistence type="predicted"/>
<dbReference type="Gene3D" id="3.90.79.10">
    <property type="entry name" value="Nucleoside Triphosphate Pyrophosphohydrolase"/>
    <property type="match status" value="1"/>
</dbReference>
<protein>
    <recommendedName>
        <fullName evidence="3">Nudix hydrolase domain-containing protein</fullName>
    </recommendedName>
</protein>
<name>A0A210R1M0_MIZYE</name>
<sequence>MTATEIGCLNSRSVVELDNLWLNRRRSQDFEHVPSELAFRICAIRETFEDSGVILVRNADGSLKSSNFKDVPLAVFPSRLISFGDQE</sequence>
<dbReference type="OrthoDB" id="1695362at2759"/>
<evidence type="ECO:0000313" key="1">
    <source>
        <dbReference type="EMBL" id="OWF54771.1"/>
    </source>
</evidence>
<organism evidence="1 2">
    <name type="scientific">Mizuhopecten yessoensis</name>
    <name type="common">Japanese scallop</name>
    <name type="synonym">Patinopecten yessoensis</name>
    <dbReference type="NCBI Taxonomy" id="6573"/>
    <lineage>
        <taxon>Eukaryota</taxon>
        <taxon>Metazoa</taxon>
        <taxon>Spiralia</taxon>
        <taxon>Lophotrochozoa</taxon>
        <taxon>Mollusca</taxon>
        <taxon>Bivalvia</taxon>
        <taxon>Autobranchia</taxon>
        <taxon>Pteriomorphia</taxon>
        <taxon>Pectinida</taxon>
        <taxon>Pectinoidea</taxon>
        <taxon>Pectinidae</taxon>
        <taxon>Mizuhopecten</taxon>
    </lineage>
</organism>
<dbReference type="Proteomes" id="UP000242188">
    <property type="component" value="Unassembled WGS sequence"/>
</dbReference>